<reference evidence="1" key="1">
    <citation type="submission" date="2020-05" db="EMBL/GenBank/DDBJ databases">
        <title>Large-scale comparative analyses of tick genomes elucidate their genetic diversity and vector capacities.</title>
        <authorList>
            <person name="Jia N."/>
            <person name="Wang J."/>
            <person name="Shi W."/>
            <person name="Du L."/>
            <person name="Sun Y."/>
            <person name="Zhan W."/>
            <person name="Jiang J."/>
            <person name="Wang Q."/>
            <person name="Zhang B."/>
            <person name="Ji P."/>
            <person name="Sakyi L.B."/>
            <person name="Cui X."/>
            <person name="Yuan T."/>
            <person name="Jiang B."/>
            <person name="Yang W."/>
            <person name="Lam T.T.-Y."/>
            <person name="Chang Q."/>
            <person name="Ding S."/>
            <person name="Wang X."/>
            <person name="Zhu J."/>
            <person name="Ruan X."/>
            <person name="Zhao L."/>
            <person name="Wei J."/>
            <person name="Que T."/>
            <person name="Du C."/>
            <person name="Cheng J."/>
            <person name="Dai P."/>
            <person name="Han X."/>
            <person name="Huang E."/>
            <person name="Gao Y."/>
            <person name="Liu J."/>
            <person name="Shao H."/>
            <person name="Ye R."/>
            <person name="Li L."/>
            <person name="Wei W."/>
            <person name="Wang X."/>
            <person name="Wang C."/>
            <person name="Yang T."/>
            <person name="Huo Q."/>
            <person name="Li W."/>
            <person name="Guo W."/>
            <person name="Chen H."/>
            <person name="Zhou L."/>
            <person name="Ni X."/>
            <person name="Tian J."/>
            <person name="Zhou Y."/>
            <person name="Sheng Y."/>
            <person name="Liu T."/>
            <person name="Pan Y."/>
            <person name="Xia L."/>
            <person name="Li J."/>
            <person name="Zhao F."/>
            <person name="Cao W."/>
        </authorList>
    </citation>
    <scope>NUCLEOTIDE SEQUENCE</scope>
    <source>
        <strain evidence="1">Dsil-2018</strain>
    </source>
</reference>
<accession>A0ACB8CC40</accession>
<dbReference type="Proteomes" id="UP000821865">
    <property type="component" value="Chromosome 8"/>
</dbReference>
<name>A0ACB8CC40_DERSI</name>
<sequence>MVFKPRPPSFFWRTVVPVVLILSMPITLMCAISFVITHKSSPSLVLKSGFGKFFYRACIEQGFGTLEAWTFAVTFTLYSAFSIHLLAGKAYRGPPTSSGFTYYGLSMLIACYFLIGKDLPGYPIYRGMPSLVVVLTVEGLIVSVLLYFNGLLSPSPGEHGPSGSAMFDFFSGLKLYPSEGKRFDVKLWTNSRFGMMLWPLLVLVSWKAQVETTGWNWAMAVMAFLQTAHAAKFFCWEDFYMKFTDVVLDRSGFGYPVQEFTVMTEDSYDIMIQRIPHGRMQKPGQWEGKPVAFLMTGLLSSSADFVVNMPDQSLGFILADHGFDVWLGNVRGNCYSKHLRLKRRQKKFWDFSFDEMIKYDLPAQIDMILDETKKNSLLYVGWSQGTMIMFGLLATKPEYNQKVRLFNAMAPAPFIGHMKSDIKHAVPFGAFLKVKPPQYDLSKVTAPVALYWSDGDVLACPQDVRHLKRLLPNVVLFYKVPVHGFTHIDFAWSIKAKNHLYKKILHMMIKYSRMQPHMPFP</sequence>
<keyword evidence="2" id="KW-1185">Reference proteome</keyword>
<comment type="caution">
    <text evidence="1">The sequence shown here is derived from an EMBL/GenBank/DDBJ whole genome shotgun (WGS) entry which is preliminary data.</text>
</comment>
<organism evidence="1 2">
    <name type="scientific">Dermacentor silvarum</name>
    <name type="common">Tick</name>
    <dbReference type="NCBI Taxonomy" id="543639"/>
    <lineage>
        <taxon>Eukaryota</taxon>
        <taxon>Metazoa</taxon>
        <taxon>Ecdysozoa</taxon>
        <taxon>Arthropoda</taxon>
        <taxon>Chelicerata</taxon>
        <taxon>Arachnida</taxon>
        <taxon>Acari</taxon>
        <taxon>Parasitiformes</taxon>
        <taxon>Ixodida</taxon>
        <taxon>Ixodoidea</taxon>
        <taxon>Ixodidae</taxon>
        <taxon>Rhipicephalinae</taxon>
        <taxon>Dermacentor</taxon>
    </lineage>
</organism>
<evidence type="ECO:0000313" key="2">
    <source>
        <dbReference type="Proteomes" id="UP000821865"/>
    </source>
</evidence>
<proteinExistence type="predicted"/>
<gene>
    <name evidence="1" type="ORF">HPB49_023259</name>
</gene>
<evidence type="ECO:0000313" key="1">
    <source>
        <dbReference type="EMBL" id="KAH7938425.1"/>
    </source>
</evidence>
<protein>
    <submittedName>
        <fullName evidence="1">Uncharacterized protein</fullName>
    </submittedName>
</protein>
<dbReference type="EMBL" id="CM023477">
    <property type="protein sequence ID" value="KAH7938425.1"/>
    <property type="molecule type" value="Genomic_DNA"/>
</dbReference>